<dbReference type="Pfam" id="PF02518">
    <property type="entry name" value="HATPase_c"/>
    <property type="match status" value="1"/>
</dbReference>
<feature type="transmembrane region" description="Helical" evidence="9">
    <location>
        <begin position="12"/>
        <end position="31"/>
    </location>
</feature>
<evidence type="ECO:0000313" key="12">
    <source>
        <dbReference type="Proteomes" id="UP000095594"/>
    </source>
</evidence>
<dbReference type="SMART" id="SM00388">
    <property type="entry name" value="HisKA"/>
    <property type="match status" value="1"/>
</dbReference>
<evidence type="ECO:0000256" key="2">
    <source>
        <dbReference type="ARBA" id="ARBA00012438"/>
    </source>
</evidence>
<keyword evidence="7" id="KW-0067">ATP-binding</keyword>
<protein>
    <recommendedName>
        <fullName evidence="2">histidine kinase</fullName>
        <ecNumber evidence="2">2.7.13.3</ecNumber>
    </recommendedName>
</protein>
<dbReference type="EC" id="2.7.13.3" evidence="2"/>
<keyword evidence="9" id="KW-1133">Transmembrane helix</keyword>
<dbReference type="Gene3D" id="3.30.565.10">
    <property type="entry name" value="Histidine kinase-like ATPase, C-terminal domain"/>
    <property type="match status" value="1"/>
</dbReference>
<name>A0A174HMF1_9CLOT</name>
<evidence type="ECO:0000313" key="11">
    <source>
        <dbReference type="EMBL" id="CUO74328.1"/>
    </source>
</evidence>
<feature type="domain" description="Histidine kinase" evidence="10">
    <location>
        <begin position="357"/>
        <end position="566"/>
    </location>
</feature>
<keyword evidence="8" id="KW-0902">Two-component regulatory system</keyword>
<reference evidence="11 12" key="1">
    <citation type="submission" date="2015-09" db="EMBL/GenBank/DDBJ databases">
        <authorList>
            <consortium name="Pathogen Informatics"/>
        </authorList>
    </citation>
    <scope>NUCLEOTIDE SEQUENCE [LARGE SCALE GENOMIC DNA]</scope>
    <source>
        <strain evidence="11 12">2789STDY5834856</strain>
    </source>
</reference>
<comment type="catalytic activity">
    <reaction evidence="1">
        <text>ATP + protein L-histidine = ADP + protein N-phospho-L-histidine.</text>
        <dbReference type="EC" id="2.7.13.3"/>
    </reaction>
</comment>
<proteinExistence type="predicted"/>
<dbReference type="CDD" id="cd00075">
    <property type="entry name" value="HATPase"/>
    <property type="match status" value="1"/>
</dbReference>
<accession>A0A174HMF1</accession>
<dbReference type="SMART" id="SM00387">
    <property type="entry name" value="HATPase_c"/>
    <property type="match status" value="1"/>
</dbReference>
<evidence type="ECO:0000256" key="4">
    <source>
        <dbReference type="ARBA" id="ARBA00022679"/>
    </source>
</evidence>
<keyword evidence="6 11" id="KW-0418">Kinase</keyword>
<dbReference type="InterPro" id="IPR003661">
    <property type="entry name" value="HisK_dim/P_dom"/>
</dbReference>
<evidence type="ECO:0000256" key="1">
    <source>
        <dbReference type="ARBA" id="ARBA00000085"/>
    </source>
</evidence>
<feature type="transmembrane region" description="Helical" evidence="9">
    <location>
        <begin position="286"/>
        <end position="309"/>
    </location>
</feature>
<evidence type="ECO:0000256" key="7">
    <source>
        <dbReference type="ARBA" id="ARBA00022840"/>
    </source>
</evidence>
<keyword evidence="9" id="KW-0472">Membrane</keyword>
<dbReference type="InterPro" id="IPR036097">
    <property type="entry name" value="HisK_dim/P_sf"/>
</dbReference>
<dbReference type="RefSeq" id="WP_055266508.1">
    <property type="nucleotide sequence ID" value="NZ_CABIXQ010000014.1"/>
</dbReference>
<dbReference type="InterPro" id="IPR005467">
    <property type="entry name" value="His_kinase_dom"/>
</dbReference>
<dbReference type="CDD" id="cd00082">
    <property type="entry name" value="HisKA"/>
    <property type="match status" value="1"/>
</dbReference>
<evidence type="ECO:0000256" key="5">
    <source>
        <dbReference type="ARBA" id="ARBA00022741"/>
    </source>
</evidence>
<keyword evidence="5" id="KW-0547">Nucleotide-binding</keyword>
<dbReference type="PRINTS" id="PR00344">
    <property type="entry name" value="BCTRLSENSOR"/>
</dbReference>
<dbReference type="GO" id="GO:0000155">
    <property type="term" value="F:phosphorelay sensor kinase activity"/>
    <property type="evidence" value="ECO:0007669"/>
    <property type="project" value="InterPro"/>
</dbReference>
<keyword evidence="3" id="KW-0597">Phosphoprotein</keyword>
<dbReference type="Gene3D" id="3.30.450.20">
    <property type="entry name" value="PAS domain"/>
    <property type="match status" value="1"/>
</dbReference>
<dbReference type="Pfam" id="PF00512">
    <property type="entry name" value="HisKA"/>
    <property type="match status" value="1"/>
</dbReference>
<dbReference type="InterPro" id="IPR036890">
    <property type="entry name" value="HATPase_C_sf"/>
</dbReference>
<dbReference type="EMBL" id="CYZX01000014">
    <property type="protein sequence ID" value="CUO74328.1"/>
    <property type="molecule type" value="Genomic_DNA"/>
</dbReference>
<dbReference type="PANTHER" id="PTHR43065:SF46">
    <property type="entry name" value="C4-DICARBOXYLATE TRANSPORT SENSOR PROTEIN DCTB"/>
    <property type="match status" value="1"/>
</dbReference>
<evidence type="ECO:0000256" key="8">
    <source>
        <dbReference type="ARBA" id="ARBA00023012"/>
    </source>
</evidence>
<dbReference type="OrthoDB" id="9784397at2"/>
<gene>
    <name evidence="11" type="primary">kinA</name>
    <name evidence="11" type="ORF">ERS852471_02184</name>
</gene>
<evidence type="ECO:0000256" key="6">
    <source>
        <dbReference type="ARBA" id="ARBA00022777"/>
    </source>
</evidence>
<organism evidence="11 12">
    <name type="scientific">Clostridium disporicum</name>
    <dbReference type="NCBI Taxonomy" id="84024"/>
    <lineage>
        <taxon>Bacteria</taxon>
        <taxon>Bacillati</taxon>
        <taxon>Bacillota</taxon>
        <taxon>Clostridia</taxon>
        <taxon>Eubacteriales</taxon>
        <taxon>Clostridiaceae</taxon>
        <taxon>Clostridium</taxon>
    </lineage>
</organism>
<dbReference type="Proteomes" id="UP000095594">
    <property type="component" value="Unassembled WGS sequence"/>
</dbReference>
<keyword evidence="4 11" id="KW-0808">Transferase</keyword>
<dbReference type="InterPro" id="IPR004358">
    <property type="entry name" value="Sig_transdc_His_kin-like_C"/>
</dbReference>
<dbReference type="AlphaFoldDB" id="A0A174HMF1"/>
<dbReference type="PANTHER" id="PTHR43065">
    <property type="entry name" value="SENSOR HISTIDINE KINASE"/>
    <property type="match status" value="1"/>
</dbReference>
<evidence type="ECO:0000259" key="10">
    <source>
        <dbReference type="PROSITE" id="PS50109"/>
    </source>
</evidence>
<dbReference type="InterPro" id="IPR003594">
    <property type="entry name" value="HATPase_dom"/>
</dbReference>
<dbReference type="SUPFAM" id="SSF55874">
    <property type="entry name" value="ATPase domain of HSP90 chaperone/DNA topoisomerase II/histidine kinase"/>
    <property type="match status" value="1"/>
</dbReference>
<dbReference type="SUPFAM" id="SSF47384">
    <property type="entry name" value="Homodimeric domain of signal transducing histidine kinase"/>
    <property type="match status" value="1"/>
</dbReference>
<evidence type="ECO:0000256" key="3">
    <source>
        <dbReference type="ARBA" id="ARBA00022553"/>
    </source>
</evidence>
<dbReference type="Gene3D" id="1.10.287.130">
    <property type="match status" value="1"/>
</dbReference>
<evidence type="ECO:0000256" key="9">
    <source>
        <dbReference type="SAM" id="Phobius"/>
    </source>
</evidence>
<dbReference type="GO" id="GO:0005524">
    <property type="term" value="F:ATP binding"/>
    <property type="evidence" value="ECO:0007669"/>
    <property type="project" value="UniProtKB-KW"/>
</dbReference>
<sequence>MLEKRKFRYKSIIWIYGIVILTIMIVIWMIYINQRNTLIALRSDEMISIAKISANNLKTYFDEKIDYLNGVFQIDDDLLEQGIDIEDYIGNKILYINENNSDYEGKLSYIPYELFDKYNINKDELKECEIGPVVFTKENNYVIQIIKPIFSKYKIQGAVLVEYLLDEVYKETLGEIQVGEYGYCTLKDRSGAILMHGDKKQIGLDSLKDRQEKYPQLDPAGIDRLVTNQLSGKTGSDIVKSYWWGEDEIKQVKKIIGYAPVDIGEHRWVISAITSYDEIARPLDKIFYFIIGLGVILLVLIVSFIVFIIKMKNQQEKIILELKYSEEINKTTNMLRKHEEKLSKINSIHTLGMMASTIAHEFKNLLTPIFIYNELLMNSLKDNNEAIDDLKEIKLAADNCLELSKNILMYSKEGGEETTEWFNSTEEIKKILNILKTIVPPNIQIDNLILDKSIYIYGNRRELKQIILNICTNAYQAMESSGGVIQVKYYLEDNKAILIVNDNGEGIEDEAKNKIFEPLYTSKGNNGNGLGLSIVVELLKKINGTIQIESTRGLGTTVKIEFYNIESDNS</sequence>
<dbReference type="PROSITE" id="PS50109">
    <property type="entry name" value="HIS_KIN"/>
    <property type="match status" value="1"/>
</dbReference>
<keyword evidence="9" id="KW-0812">Transmembrane</keyword>